<dbReference type="PRINTS" id="PR00363">
    <property type="entry name" value="CYTOCHROMEB5"/>
</dbReference>
<keyword evidence="11" id="KW-1185">Reference proteome</keyword>
<evidence type="ECO:0000256" key="2">
    <source>
        <dbReference type="ARBA" id="ARBA00022617"/>
    </source>
</evidence>
<dbReference type="InterPro" id="IPR018506">
    <property type="entry name" value="Cyt_B5_heme-BS"/>
</dbReference>
<dbReference type="InterPro" id="IPR050668">
    <property type="entry name" value="Cytochrome_b5"/>
</dbReference>
<gene>
    <name evidence="10" type="ORF">O6P43_018551</name>
</gene>
<dbReference type="GO" id="GO:0016020">
    <property type="term" value="C:membrane"/>
    <property type="evidence" value="ECO:0007669"/>
    <property type="project" value="UniProtKB-SubCell"/>
</dbReference>
<dbReference type="PANTHER" id="PTHR19359:SF152">
    <property type="entry name" value="CYTOCHROME B5 HEME-BINDING DOMAIN-CONTAINING PROTEIN"/>
    <property type="match status" value="1"/>
</dbReference>
<comment type="caution">
    <text evidence="10">The sequence shown here is derived from an EMBL/GenBank/DDBJ whole genome shotgun (WGS) entry which is preliminary data.</text>
</comment>
<dbReference type="SUPFAM" id="SSF55856">
    <property type="entry name" value="Cytochrome b5-like heme/steroid binding domain"/>
    <property type="match status" value="1"/>
</dbReference>
<keyword evidence="4 8" id="KW-0479">Metal-binding</keyword>
<reference evidence="10" key="1">
    <citation type="journal article" date="2023" name="Science">
        <title>Elucidation of the pathway for biosynthesis of saponin adjuvants from the soapbark tree.</title>
        <authorList>
            <person name="Reed J."/>
            <person name="Orme A."/>
            <person name="El-Demerdash A."/>
            <person name="Owen C."/>
            <person name="Martin L.B.B."/>
            <person name="Misra R.C."/>
            <person name="Kikuchi S."/>
            <person name="Rejzek M."/>
            <person name="Martin A.C."/>
            <person name="Harkess A."/>
            <person name="Leebens-Mack J."/>
            <person name="Louveau T."/>
            <person name="Stephenson M.J."/>
            <person name="Osbourn A."/>
        </authorList>
    </citation>
    <scope>NUCLEOTIDE SEQUENCE</scope>
    <source>
        <strain evidence="10">S10</strain>
    </source>
</reference>
<dbReference type="KEGG" id="qsa:O6P43_018551"/>
<dbReference type="PROSITE" id="PS00191">
    <property type="entry name" value="CYTOCHROME_B5_1"/>
    <property type="match status" value="1"/>
</dbReference>
<dbReference type="PANTHER" id="PTHR19359">
    <property type="entry name" value="CYTOCHROME B5"/>
    <property type="match status" value="1"/>
</dbReference>
<organism evidence="10 11">
    <name type="scientific">Quillaja saponaria</name>
    <name type="common">Soap bark tree</name>
    <dbReference type="NCBI Taxonomy" id="32244"/>
    <lineage>
        <taxon>Eukaryota</taxon>
        <taxon>Viridiplantae</taxon>
        <taxon>Streptophyta</taxon>
        <taxon>Embryophyta</taxon>
        <taxon>Tracheophyta</taxon>
        <taxon>Spermatophyta</taxon>
        <taxon>Magnoliopsida</taxon>
        <taxon>eudicotyledons</taxon>
        <taxon>Gunneridae</taxon>
        <taxon>Pentapetalae</taxon>
        <taxon>rosids</taxon>
        <taxon>fabids</taxon>
        <taxon>Fabales</taxon>
        <taxon>Quillajaceae</taxon>
        <taxon>Quillaja</taxon>
    </lineage>
</organism>
<accession>A0AAD7LSL6</accession>
<keyword evidence="2 8" id="KW-0349">Heme</keyword>
<feature type="domain" description="Cytochrome b5 heme-binding" evidence="9">
    <location>
        <begin position="5"/>
        <end position="81"/>
    </location>
</feature>
<dbReference type="EMBL" id="JARAOO010000007">
    <property type="protein sequence ID" value="KAJ7963454.1"/>
    <property type="molecule type" value="Genomic_DNA"/>
</dbReference>
<proteinExistence type="inferred from homology"/>
<sequence length="141" mass="15618">MASNAKVLSFEEVAKHNNKNDCWIIIHGKVYDVTPFLEEHPGGDEVLLLAAEKDATDDFEDVGHSEDARETMKKFFVGEVDITTLPEKPDYGPPPTPVAPPSNQSPGFGIKILQFLLPLLILSLAFGLQYFRKPTPATHED</sequence>
<dbReference type="GO" id="GO:0020037">
    <property type="term" value="F:heme binding"/>
    <property type="evidence" value="ECO:0007669"/>
    <property type="project" value="UniProtKB-UniRule"/>
</dbReference>
<dbReference type="PROSITE" id="PS50255">
    <property type="entry name" value="CYTOCHROME_B5_2"/>
    <property type="match status" value="1"/>
</dbReference>
<name>A0AAD7LSL6_QUISA</name>
<dbReference type="AlphaFoldDB" id="A0AAD7LSL6"/>
<dbReference type="InterPro" id="IPR001199">
    <property type="entry name" value="Cyt_B5-like_heme/steroid-bd"/>
</dbReference>
<evidence type="ECO:0000256" key="8">
    <source>
        <dbReference type="RuleBase" id="RU362121"/>
    </source>
</evidence>
<dbReference type="FunFam" id="3.10.120.10:FF:000002">
    <property type="entry name" value="Cytochrome b5 type B"/>
    <property type="match status" value="1"/>
</dbReference>
<evidence type="ECO:0000313" key="10">
    <source>
        <dbReference type="EMBL" id="KAJ7963453.1"/>
    </source>
</evidence>
<keyword evidence="3" id="KW-0812">Transmembrane</keyword>
<evidence type="ECO:0000256" key="4">
    <source>
        <dbReference type="ARBA" id="ARBA00022723"/>
    </source>
</evidence>
<dbReference type="GO" id="GO:0046872">
    <property type="term" value="F:metal ion binding"/>
    <property type="evidence" value="ECO:0007669"/>
    <property type="project" value="UniProtKB-UniRule"/>
</dbReference>
<keyword evidence="6" id="KW-0472">Membrane</keyword>
<comment type="similarity">
    <text evidence="7 8">Belongs to the cytochrome b5 family.</text>
</comment>
<evidence type="ECO:0000256" key="5">
    <source>
        <dbReference type="ARBA" id="ARBA00023004"/>
    </source>
</evidence>
<evidence type="ECO:0000313" key="11">
    <source>
        <dbReference type="Proteomes" id="UP001163823"/>
    </source>
</evidence>
<protein>
    <submittedName>
        <fullName evidence="10">Cytochrome b5</fullName>
    </submittedName>
</protein>
<dbReference type="EMBL" id="JARAOO010000007">
    <property type="protein sequence ID" value="KAJ7963453.1"/>
    <property type="molecule type" value="Genomic_DNA"/>
</dbReference>
<dbReference type="Gene3D" id="3.10.120.10">
    <property type="entry name" value="Cytochrome b5-like heme/steroid binding domain"/>
    <property type="match status" value="1"/>
</dbReference>
<evidence type="ECO:0000256" key="3">
    <source>
        <dbReference type="ARBA" id="ARBA00022692"/>
    </source>
</evidence>
<evidence type="ECO:0000256" key="7">
    <source>
        <dbReference type="ARBA" id="ARBA00038168"/>
    </source>
</evidence>
<evidence type="ECO:0000256" key="6">
    <source>
        <dbReference type="ARBA" id="ARBA00023136"/>
    </source>
</evidence>
<dbReference type="Proteomes" id="UP001163823">
    <property type="component" value="Chromosome 7"/>
</dbReference>
<dbReference type="SMART" id="SM01117">
    <property type="entry name" value="Cyt-b5"/>
    <property type="match status" value="1"/>
</dbReference>
<dbReference type="Pfam" id="PF00173">
    <property type="entry name" value="Cyt-b5"/>
    <property type="match status" value="1"/>
</dbReference>
<evidence type="ECO:0000256" key="1">
    <source>
        <dbReference type="ARBA" id="ARBA00004370"/>
    </source>
</evidence>
<keyword evidence="5 8" id="KW-0408">Iron</keyword>
<comment type="subcellular location">
    <subcellularLocation>
        <location evidence="1">Membrane</location>
    </subcellularLocation>
</comment>
<evidence type="ECO:0000259" key="9">
    <source>
        <dbReference type="PROSITE" id="PS50255"/>
    </source>
</evidence>
<dbReference type="InterPro" id="IPR036400">
    <property type="entry name" value="Cyt_B5-like_heme/steroid_sf"/>
</dbReference>